<proteinExistence type="predicted"/>
<dbReference type="InterPro" id="IPR027728">
    <property type="entry name" value="Topless_fam"/>
</dbReference>
<evidence type="ECO:0000313" key="3">
    <source>
        <dbReference type="Proteomes" id="UP001177003"/>
    </source>
</evidence>
<keyword evidence="1" id="KW-0853">WD repeat</keyword>
<dbReference type="SUPFAM" id="SSF50978">
    <property type="entry name" value="WD40 repeat-like"/>
    <property type="match status" value="1"/>
</dbReference>
<evidence type="ECO:0000256" key="1">
    <source>
        <dbReference type="PROSITE-ProRule" id="PRU00221"/>
    </source>
</evidence>
<reference evidence="2" key="1">
    <citation type="submission" date="2023-04" db="EMBL/GenBank/DDBJ databases">
        <authorList>
            <person name="Vijverberg K."/>
            <person name="Xiong W."/>
            <person name="Schranz E."/>
        </authorList>
    </citation>
    <scope>NUCLEOTIDE SEQUENCE</scope>
</reference>
<feature type="repeat" description="WD" evidence="1">
    <location>
        <begin position="55"/>
        <end position="96"/>
    </location>
</feature>
<organism evidence="2 3">
    <name type="scientific">Lactuca saligna</name>
    <name type="common">Willowleaf lettuce</name>
    <dbReference type="NCBI Taxonomy" id="75948"/>
    <lineage>
        <taxon>Eukaryota</taxon>
        <taxon>Viridiplantae</taxon>
        <taxon>Streptophyta</taxon>
        <taxon>Embryophyta</taxon>
        <taxon>Tracheophyta</taxon>
        <taxon>Spermatophyta</taxon>
        <taxon>Magnoliopsida</taxon>
        <taxon>eudicotyledons</taxon>
        <taxon>Gunneridae</taxon>
        <taxon>Pentapetalae</taxon>
        <taxon>asterids</taxon>
        <taxon>campanulids</taxon>
        <taxon>Asterales</taxon>
        <taxon>Asteraceae</taxon>
        <taxon>Cichorioideae</taxon>
        <taxon>Cichorieae</taxon>
        <taxon>Lactucinae</taxon>
        <taxon>Lactuca</taxon>
    </lineage>
</organism>
<dbReference type="Gene3D" id="2.130.10.10">
    <property type="entry name" value="YVTN repeat-like/Quinoprotein amine dehydrogenase"/>
    <property type="match status" value="1"/>
</dbReference>
<dbReference type="InterPro" id="IPR036322">
    <property type="entry name" value="WD40_repeat_dom_sf"/>
</dbReference>
<dbReference type="PROSITE" id="PS50294">
    <property type="entry name" value="WD_REPEATS_REGION"/>
    <property type="match status" value="1"/>
</dbReference>
<evidence type="ECO:0000313" key="2">
    <source>
        <dbReference type="EMBL" id="CAI9293499.1"/>
    </source>
</evidence>
<dbReference type="InterPro" id="IPR001680">
    <property type="entry name" value="WD40_rpt"/>
</dbReference>
<dbReference type="SMART" id="SM00320">
    <property type="entry name" value="WD40"/>
    <property type="match status" value="2"/>
</dbReference>
<dbReference type="Proteomes" id="UP001177003">
    <property type="component" value="Chromosome 7"/>
</dbReference>
<gene>
    <name evidence="2" type="ORF">LSALG_LOCUS32521</name>
</gene>
<name>A0AA36EES5_LACSI</name>
<accession>A0AA36EES5</accession>
<keyword evidence="3" id="KW-1185">Reference proteome</keyword>
<dbReference type="EMBL" id="OX465083">
    <property type="protein sequence ID" value="CAI9293499.1"/>
    <property type="molecule type" value="Genomic_DNA"/>
</dbReference>
<dbReference type="GO" id="GO:0006355">
    <property type="term" value="P:regulation of DNA-templated transcription"/>
    <property type="evidence" value="ECO:0007669"/>
    <property type="project" value="InterPro"/>
</dbReference>
<protein>
    <submittedName>
        <fullName evidence="2">Uncharacterized protein</fullName>
    </submittedName>
</protein>
<dbReference type="PANTHER" id="PTHR44083:SF5">
    <property type="entry name" value="PROTEIN TOPLESS-RELATED PROTEIN 2"/>
    <property type="match status" value="1"/>
</dbReference>
<dbReference type="PANTHER" id="PTHR44083">
    <property type="entry name" value="TOPLESS-RELATED PROTEIN 1-RELATED"/>
    <property type="match status" value="1"/>
</dbReference>
<sequence length="124" mass="14007">MFHSQLKVMTTFIPPPPVATYLAFHPQDNNIISIGMEDSTIQIYNVRVDEVKMKLKGHQKQIIGLSFSQNLRALVSSGADAHLCIWNTNGYQAYTSISGNYHKDIYQPLNIIQWANIGAFDPRV</sequence>
<dbReference type="PROSITE" id="PS50082">
    <property type="entry name" value="WD_REPEATS_2"/>
    <property type="match status" value="1"/>
</dbReference>
<dbReference type="AlphaFoldDB" id="A0AA36EES5"/>
<dbReference type="InterPro" id="IPR015943">
    <property type="entry name" value="WD40/YVTN_repeat-like_dom_sf"/>
</dbReference>
<dbReference type="Pfam" id="PF00400">
    <property type="entry name" value="WD40"/>
    <property type="match status" value="1"/>
</dbReference>